<dbReference type="Pfam" id="PF00102">
    <property type="entry name" value="Y_phosphatase"/>
    <property type="match status" value="1"/>
</dbReference>
<feature type="transmembrane region" description="Helical" evidence="8">
    <location>
        <begin position="401"/>
        <end position="428"/>
    </location>
</feature>
<dbReference type="PROSITE" id="PS50056">
    <property type="entry name" value="TYR_PHOSPHATASE_2"/>
    <property type="match status" value="1"/>
</dbReference>
<dbReference type="PROSITE" id="PS50055">
    <property type="entry name" value="TYR_PHOSPHATASE_PTP"/>
    <property type="match status" value="1"/>
</dbReference>
<evidence type="ECO:0000256" key="1">
    <source>
        <dbReference type="ARBA" id="ARBA00004308"/>
    </source>
</evidence>
<feature type="domain" description="Tyrosine specific protein phosphatases" evidence="10">
    <location>
        <begin position="210"/>
        <end position="286"/>
    </location>
</feature>
<evidence type="ECO:0000256" key="6">
    <source>
        <dbReference type="ARBA" id="ARBA00022912"/>
    </source>
</evidence>
<dbReference type="GO" id="GO:0046426">
    <property type="term" value="P:negative regulation of receptor signaling pathway via JAK-STAT"/>
    <property type="evidence" value="ECO:0007669"/>
    <property type="project" value="TreeGrafter"/>
</dbReference>
<dbReference type="STRING" id="6277.A0A498SK84"/>
<keyword evidence="7 8" id="KW-0472">Membrane</keyword>
<dbReference type="InterPro" id="IPR016130">
    <property type="entry name" value="Tyr_Pase_AS"/>
</dbReference>
<dbReference type="GO" id="GO:0070373">
    <property type="term" value="P:negative regulation of ERK1 and ERK2 cascade"/>
    <property type="evidence" value="ECO:0007669"/>
    <property type="project" value="TreeGrafter"/>
</dbReference>
<sequence>MAMEQLLEMYNEIEDNHSWNSVYQEIDKQSCKQERKLKLTTKVAHSWENAERNRYRNVLAYDTSRIVLKRENSDRSDYINASPLLVPTAKRNYILTQGPLSTTSNDFWQMVWEQNSTLIIMLNKLVEKGLPKCHDYFPSLGSPVREFDSFHVVLKNEQDFDDYVIRDLELLQKTRNVSLEKDGPNEPLTRKVKHFHFISWPDFGVPHSTAVFIGFLQKVRGTGLLSGKEPTVVHCSAGIGRSGTFVVADSVLSMVEQNVKKIDITNLVVEMRRSRMGLIQTPQQLQFCWKTIADALRQGVVTKNMKCDEKFNDKFGRDLLAIPNNHINGELNEVSHLERSQANQMTTDLHSKSCSDLSTLGKRTSADSYEIDKGTKYAKRKKRIEEMRARLLKCESARKKWYYMAISRTGVGCACAAVAVAFAIYYIYRITS</sequence>
<dbReference type="SUPFAM" id="SSF52799">
    <property type="entry name" value="(Phosphotyrosine protein) phosphatases II"/>
    <property type="match status" value="1"/>
</dbReference>
<dbReference type="InterPro" id="IPR000242">
    <property type="entry name" value="PTP_cat"/>
</dbReference>
<dbReference type="EC" id="3.1.3.48" evidence="3"/>
<evidence type="ECO:0000256" key="3">
    <source>
        <dbReference type="ARBA" id="ARBA00013064"/>
    </source>
</evidence>
<keyword evidence="5" id="KW-0378">Hydrolase</keyword>
<accession>A0A498SK84</accession>
<dbReference type="GO" id="GO:0005737">
    <property type="term" value="C:cytoplasm"/>
    <property type="evidence" value="ECO:0007669"/>
    <property type="project" value="TreeGrafter"/>
</dbReference>
<comment type="similarity">
    <text evidence="2">Belongs to the protein-tyrosine phosphatase family. Non-receptor class 1 subfamily.</text>
</comment>
<keyword evidence="4" id="KW-0597">Phosphoprotein</keyword>
<dbReference type="PANTHER" id="PTHR46047:SF3">
    <property type="entry name" value="TYROSINE-PROTEIN PHOSPHATASE NON-RECEPTOR TYPE 61F"/>
    <property type="match status" value="1"/>
</dbReference>
<dbReference type="PROSITE" id="PS00383">
    <property type="entry name" value="TYR_PHOSPHATASE_1"/>
    <property type="match status" value="1"/>
</dbReference>
<keyword evidence="12" id="KW-1185">Reference proteome</keyword>
<keyword evidence="8" id="KW-0812">Transmembrane</keyword>
<protein>
    <recommendedName>
        <fullName evidence="3">protein-tyrosine-phosphatase</fullName>
        <ecNumber evidence="3">3.1.3.48</ecNumber>
    </recommendedName>
</protein>
<dbReference type="InterPro" id="IPR051985">
    <property type="entry name" value="NR_tyrosine_phosphatase"/>
</dbReference>
<keyword evidence="6" id="KW-0904">Protein phosphatase</keyword>
<evidence type="ECO:0000256" key="7">
    <source>
        <dbReference type="ARBA" id="ARBA00023136"/>
    </source>
</evidence>
<dbReference type="InterPro" id="IPR003595">
    <property type="entry name" value="Tyr_Pase_cat"/>
</dbReference>
<dbReference type="Gene3D" id="3.90.190.10">
    <property type="entry name" value="Protein tyrosine phosphatase superfamily"/>
    <property type="match status" value="1"/>
</dbReference>
<dbReference type="InterPro" id="IPR029021">
    <property type="entry name" value="Prot-tyrosine_phosphatase-like"/>
</dbReference>
<evidence type="ECO:0000256" key="2">
    <source>
        <dbReference type="ARBA" id="ARBA00009701"/>
    </source>
</evidence>
<dbReference type="OrthoDB" id="10253954at2759"/>
<dbReference type="PANTHER" id="PTHR46047">
    <property type="entry name" value="TYROSINE-PROTEIN PHOSPHATASE NON-RECEPTOR TYPE 61F"/>
    <property type="match status" value="1"/>
</dbReference>
<gene>
    <name evidence="11" type="ORF">NAV_LOCUS5088</name>
</gene>
<evidence type="ECO:0000256" key="8">
    <source>
        <dbReference type="SAM" id="Phobius"/>
    </source>
</evidence>
<evidence type="ECO:0000256" key="5">
    <source>
        <dbReference type="ARBA" id="ARBA00022801"/>
    </source>
</evidence>
<dbReference type="GO" id="GO:0019901">
    <property type="term" value="F:protein kinase binding"/>
    <property type="evidence" value="ECO:0007669"/>
    <property type="project" value="TreeGrafter"/>
</dbReference>
<comment type="subcellular location">
    <subcellularLocation>
        <location evidence="1">Endomembrane system</location>
    </subcellularLocation>
</comment>
<reference evidence="11 12" key="1">
    <citation type="submission" date="2018-08" db="EMBL/GenBank/DDBJ databases">
        <authorList>
            <person name="Laetsch R D."/>
            <person name="Stevens L."/>
            <person name="Kumar S."/>
            <person name="Blaxter L. M."/>
        </authorList>
    </citation>
    <scope>NUCLEOTIDE SEQUENCE [LARGE SCALE GENOMIC DNA]</scope>
</reference>
<dbReference type="SMART" id="SM00194">
    <property type="entry name" value="PTPc"/>
    <property type="match status" value="1"/>
</dbReference>
<dbReference type="SMART" id="SM00404">
    <property type="entry name" value="PTPc_motif"/>
    <property type="match status" value="1"/>
</dbReference>
<dbReference type="GO" id="GO:0005634">
    <property type="term" value="C:nucleus"/>
    <property type="evidence" value="ECO:0007669"/>
    <property type="project" value="TreeGrafter"/>
</dbReference>
<evidence type="ECO:0000313" key="11">
    <source>
        <dbReference type="EMBL" id="VBB30297.1"/>
    </source>
</evidence>
<evidence type="ECO:0000313" key="12">
    <source>
        <dbReference type="Proteomes" id="UP000276991"/>
    </source>
</evidence>
<dbReference type="PRINTS" id="PR00700">
    <property type="entry name" value="PRTYPHPHTASE"/>
</dbReference>
<feature type="domain" description="Tyrosine-protein phosphatase" evidence="9">
    <location>
        <begin position="19"/>
        <end position="295"/>
    </location>
</feature>
<organism evidence="11 12">
    <name type="scientific">Acanthocheilonema viteae</name>
    <name type="common">Filarial nematode worm</name>
    <name type="synonym">Dipetalonema viteae</name>
    <dbReference type="NCBI Taxonomy" id="6277"/>
    <lineage>
        <taxon>Eukaryota</taxon>
        <taxon>Metazoa</taxon>
        <taxon>Ecdysozoa</taxon>
        <taxon>Nematoda</taxon>
        <taxon>Chromadorea</taxon>
        <taxon>Rhabditida</taxon>
        <taxon>Spirurina</taxon>
        <taxon>Spiruromorpha</taxon>
        <taxon>Filarioidea</taxon>
        <taxon>Onchocercidae</taxon>
        <taxon>Acanthocheilonema</taxon>
    </lineage>
</organism>
<evidence type="ECO:0000256" key="4">
    <source>
        <dbReference type="ARBA" id="ARBA00022553"/>
    </source>
</evidence>
<dbReference type="GO" id="GO:0012505">
    <property type="term" value="C:endomembrane system"/>
    <property type="evidence" value="ECO:0007669"/>
    <property type="project" value="UniProtKB-SubCell"/>
</dbReference>
<dbReference type="AlphaFoldDB" id="A0A498SK84"/>
<evidence type="ECO:0000259" key="9">
    <source>
        <dbReference type="PROSITE" id="PS50055"/>
    </source>
</evidence>
<evidence type="ECO:0000259" key="10">
    <source>
        <dbReference type="PROSITE" id="PS50056"/>
    </source>
</evidence>
<dbReference type="EMBL" id="UPTC01000836">
    <property type="protein sequence ID" value="VBB30297.1"/>
    <property type="molecule type" value="Genomic_DNA"/>
</dbReference>
<name>A0A498SK84_ACAVI</name>
<keyword evidence="8" id="KW-1133">Transmembrane helix</keyword>
<dbReference type="GO" id="GO:0004726">
    <property type="term" value="F:non-membrane spanning protein tyrosine phosphatase activity"/>
    <property type="evidence" value="ECO:0007669"/>
    <property type="project" value="TreeGrafter"/>
</dbReference>
<dbReference type="Proteomes" id="UP000276991">
    <property type="component" value="Unassembled WGS sequence"/>
</dbReference>
<proteinExistence type="inferred from homology"/>
<dbReference type="InterPro" id="IPR000387">
    <property type="entry name" value="Tyr_Pase_dom"/>
</dbReference>